<dbReference type="PROSITE" id="PS50181">
    <property type="entry name" value="FBOX"/>
    <property type="match status" value="1"/>
</dbReference>
<gene>
    <name evidence="2" type="ORF">BP00DRAFT_485163</name>
</gene>
<dbReference type="Proteomes" id="UP000248817">
    <property type="component" value="Unassembled WGS sequence"/>
</dbReference>
<protein>
    <recommendedName>
        <fullName evidence="1">F-box domain-containing protein</fullName>
    </recommendedName>
</protein>
<name>A0A2V5IHV1_9EURO</name>
<dbReference type="InterPro" id="IPR001810">
    <property type="entry name" value="F-box_dom"/>
</dbReference>
<reference evidence="2 3" key="1">
    <citation type="submission" date="2018-02" db="EMBL/GenBank/DDBJ databases">
        <title>The genomes of Aspergillus section Nigri reveals drivers in fungal speciation.</title>
        <authorList>
            <consortium name="DOE Joint Genome Institute"/>
            <person name="Vesth T.C."/>
            <person name="Nybo J."/>
            <person name="Theobald S."/>
            <person name="Brandl J."/>
            <person name="Frisvad J.C."/>
            <person name="Nielsen K.F."/>
            <person name="Lyhne E.K."/>
            <person name="Kogle M.E."/>
            <person name="Kuo A."/>
            <person name="Riley R."/>
            <person name="Clum A."/>
            <person name="Nolan M."/>
            <person name="Lipzen A."/>
            <person name="Salamov A."/>
            <person name="Henrissat B."/>
            <person name="Wiebenga A."/>
            <person name="De vries R.P."/>
            <person name="Grigoriev I.V."/>
            <person name="Mortensen U.H."/>
            <person name="Andersen M.R."/>
            <person name="Baker S.E."/>
        </authorList>
    </citation>
    <scope>NUCLEOTIDE SEQUENCE [LARGE SCALE GENOMIC DNA]</scope>
    <source>
        <strain evidence="2 3">CBS 114.80</strain>
    </source>
</reference>
<feature type="domain" description="F-box" evidence="1">
    <location>
        <begin position="34"/>
        <end position="86"/>
    </location>
</feature>
<organism evidence="2 3">
    <name type="scientific">Aspergillus indologenus CBS 114.80</name>
    <dbReference type="NCBI Taxonomy" id="1450541"/>
    <lineage>
        <taxon>Eukaryota</taxon>
        <taxon>Fungi</taxon>
        <taxon>Dikarya</taxon>
        <taxon>Ascomycota</taxon>
        <taxon>Pezizomycotina</taxon>
        <taxon>Eurotiomycetes</taxon>
        <taxon>Eurotiomycetidae</taxon>
        <taxon>Eurotiales</taxon>
        <taxon>Aspergillaceae</taxon>
        <taxon>Aspergillus</taxon>
        <taxon>Aspergillus subgen. Circumdati</taxon>
    </lineage>
</organism>
<dbReference type="Pfam" id="PF24969">
    <property type="entry name" value="LRR_15"/>
    <property type="match status" value="1"/>
</dbReference>
<evidence type="ECO:0000313" key="2">
    <source>
        <dbReference type="EMBL" id="PYI33764.1"/>
    </source>
</evidence>
<keyword evidence="3" id="KW-1185">Reference proteome</keyword>
<dbReference type="EMBL" id="KZ825481">
    <property type="protein sequence ID" value="PYI33764.1"/>
    <property type="molecule type" value="Genomic_DNA"/>
</dbReference>
<sequence>MPQAINFAASGKKSDPTVKIRIKWISQWSPSQRSCGFLRCPAEILNLVFDLLSTAELRALGLVNKDLCALVEPYVYSKIDWTWRENHAPPPITPLLRTIISKPQLAARITSFRFQSLPAYRKKWVMFAAQIIPVPVAELAKFIAFVQRTGVPYSDVWTQGLSKGAPDAILALLLAQLSNLRYLSLDYIFCRQSRIIQMLLRSAICEPAMYRLPDFKHLLDVSFHSHNDSGAPYTVLRSRGQSPLGQSLVLPFFYLPNIQRISAAIENTDTFAWPAACLPDPSQLTSIYLADIREANLGSLLSVTRNLQSLRWTWYYDVGVHDAIVVPIINLDGIAAALSHVRNTLKDLTIFAEAPIGGNDQFYPAVKTEGSLRALVEFDKLKRLQIPLAFLVGFAQDTTKRLQDVLPRNIEYLSITDELGLQNDDGMVETWPIYEWQDFALLILLRTWLEDWRTYTPHLRGISLVYEEIDTNVGEWPPDLRHQLTELGTQAGVRLELVEWKRDW</sequence>
<accession>A0A2V5IHV1</accession>
<proteinExistence type="predicted"/>
<evidence type="ECO:0000313" key="3">
    <source>
        <dbReference type="Proteomes" id="UP000248817"/>
    </source>
</evidence>
<dbReference type="InterPro" id="IPR056867">
    <property type="entry name" value="LRR_15"/>
</dbReference>
<dbReference type="AlphaFoldDB" id="A0A2V5IHV1"/>
<evidence type="ECO:0000259" key="1">
    <source>
        <dbReference type="PROSITE" id="PS50181"/>
    </source>
</evidence>